<dbReference type="OMA" id="LGIMYME"/>
<accession>A0A2W1KDN9</accession>
<dbReference type="Pfam" id="PF08238">
    <property type="entry name" value="Sel1"/>
    <property type="match status" value="5"/>
</dbReference>
<name>A0A2W1KDN9_ACIFR</name>
<dbReference type="EMBL" id="QKQP01000006">
    <property type="protein sequence ID" value="PZD80462.1"/>
    <property type="molecule type" value="Genomic_DNA"/>
</dbReference>
<dbReference type="SUPFAM" id="SSF81901">
    <property type="entry name" value="HCP-like"/>
    <property type="match status" value="2"/>
</dbReference>
<dbReference type="PANTHER" id="PTHR45011">
    <property type="entry name" value="DAP3-BINDING CELL DEATH ENHANCER 1"/>
    <property type="match status" value="1"/>
</dbReference>
<dbReference type="Gene3D" id="1.25.40.10">
    <property type="entry name" value="Tetratricopeptide repeat domain"/>
    <property type="match status" value="2"/>
</dbReference>
<organism evidence="1 2">
    <name type="scientific">Acidithiobacillus ferrooxidans</name>
    <name type="common">Thiobacillus ferrooxidans</name>
    <dbReference type="NCBI Taxonomy" id="920"/>
    <lineage>
        <taxon>Bacteria</taxon>
        <taxon>Pseudomonadati</taxon>
        <taxon>Pseudomonadota</taxon>
        <taxon>Acidithiobacillia</taxon>
        <taxon>Acidithiobacillales</taxon>
        <taxon>Acidithiobacillaceae</taxon>
        <taxon>Acidithiobacillus</taxon>
    </lineage>
</organism>
<comment type="caution">
    <text evidence="1">The sequence shown here is derived from an EMBL/GenBank/DDBJ whole genome shotgun (WGS) entry which is preliminary data.</text>
</comment>
<dbReference type="InterPro" id="IPR006597">
    <property type="entry name" value="Sel1-like"/>
</dbReference>
<dbReference type="SMART" id="SM00671">
    <property type="entry name" value="SEL1"/>
    <property type="match status" value="5"/>
</dbReference>
<evidence type="ECO:0000313" key="2">
    <source>
        <dbReference type="Proteomes" id="UP000248886"/>
    </source>
</evidence>
<reference evidence="1 2" key="1">
    <citation type="submission" date="2018-06" db="EMBL/GenBank/DDBJ databases">
        <title>Draft sequence of Acidithiobacillus ferrooxidans CCM 4253.</title>
        <authorList>
            <person name="Moya-Beltran A."/>
            <person name="Castro M."/>
            <person name="Covarrubias P.C."/>
            <person name="Issotta F."/>
            <person name="Janiczek O."/>
            <person name="Mandl M."/>
            <person name="Kucera J."/>
            <person name="Quatrini R."/>
        </authorList>
    </citation>
    <scope>NUCLEOTIDE SEQUENCE [LARGE SCALE GENOMIC DNA]</scope>
    <source>
        <strain evidence="1 2">CCM 4253</strain>
    </source>
</reference>
<dbReference type="OrthoDB" id="5288505at2"/>
<sequence length="294" mass="32150">MLSAQARAGDASALRTLEKAAKSGDKTAENWLGIYYGVQKKYRKAVFWSRKAAIQGDPLAEFVMGEVYYYGNGVPKSDRTALYWYKLAVAQGYQGAQPMLTKVRQEIAAQAELRDHTQVVARTDEQPPAGTSSSTSVTPISDNKVVSTPAIKSTTPMAVTRPSSALLTAKEQNLLGYAYYSGQGKPKNYEKAVYWYRKAAAQGDASAENNLGVAYNYGNGVDKNFSRAVYWYRKAADQGNPSAQTNLGVAYYQGDGVKSSTTEALHWWTKAAKQGDARARSYLNVVKLTSRGTK</sequence>
<gene>
    <name evidence="1" type="ORF">DN052_13315</name>
</gene>
<dbReference type="AlphaFoldDB" id="A0A2W1KDN9"/>
<evidence type="ECO:0000313" key="1">
    <source>
        <dbReference type="EMBL" id="PZD80462.1"/>
    </source>
</evidence>
<dbReference type="InterPro" id="IPR011990">
    <property type="entry name" value="TPR-like_helical_dom_sf"/>
</dbReference>
<dbReference type="InterPro" id="IPR052748">
    <property type="entry name" value="ISR_Activator"/>
</dbReference>
<dbReference type="Proteomes" id="UP000248886">
    <property type="component" value="Unassembled WGS sequence"/>
</dbReference>
<dbReference type="PANTHER" id="PTHR45011:SF1">
    <property type="entry name" value="DAP3-BINDING CELL DEATH ENHANCER 1"/>
    <property type="match status" value="1"/>
</dbReference>
<protein>
    <submittedName>
        <fullName evidence="1">Sel1 repeat family protein</fullName>
    </submittedName>
</protein>
<proteinExistence type="predicted"/>